<accession>A0A011MRJ5</accession>
<evidence type="ECO:0000313" key="1">
    <source>
        <dbReference type="EMBL" id="EXI65216.1"/>
    </source>
</evidence>
<evidence type="ECO:0000313" key="2">
    <source>
        <dbReference type="Proteomes" id="UP000020218"/>
    </source>
</evidence>
<sequence length="513" mass="56816">MSARRLLYLSAHQLTACLWHAGTLSDEGSFDFTEDGRLRFLRYLEDRRKSLFWLLANVADEGFHIEKIPFLRGDDRKAVIARKLGQHFFSATLTTSLSLGYEKSRRKDERVLLAALTNNEFFAPWLAALASSGVALAGVHSVSMLGATLLRRLGVADERCLLLTIQDQSIRQSYLEKGQLQFSRLSPLPNSSIGGIAQTFAAEARKLQQYLVSQRLIARQQPIRACLVAHPQAISAIESTCVDNDTLSFTIFDLEHCAQHSGLATLPTDSRCDRLLLHLLASDPPRSQFANDQQRHGYHLWLVRSALQGAGVVALAACLLWAGKQAYDAHQVNQEVDLLVSETALARRRYDEIVRTFPPIATSNDNLRRVIDRYLEVERSAGSPDYLWRELGRALGAAPAIELDALDWKLTPAAASRSLVGGDGKGRTPAAPGDETLVVRGSIRLGDESNPRQVLAVFNRFLDALRRNPQLEVEVLQQPFDVESGKALKGGDAAAGERQPRAFRLQLRRVPAA</sequence>
<dbReference type="Proteomes" id="UP000020218">
    <property type="component" value="Unassembled WGS sequence"/>
</dbReference>
<protein>
    <submittedName>
        <fullName evidence="1">Uncharacterized protein</fullName>
    </submittedName>
</protein>
<keyword evidence="2" id="KW-1185">Reference proteome</keyword>
<dbReference type="STRING" id="1454001.AW08_03379"/>
<proteinExistence type="predicted"/>
<organism evidence="1 2">
    <name type="scientific">Candidatus Accumulibacter adjunctus</name>
    <dbReference type="NCBI Taxonomy" id="1454001"/>
    <lineage>
        <taxon>Bacteria</taxon>
        <taxon>Pseudomonadati</taxon>
        <taxon>Pseudomonadota</taxon>
        <taxon>Betaproteobacteria</taxon>
        <taxon>Candidatus Accumulibacter</taxon>
    </lineage>
</organism>
<dbReference type="EMBL" id="JFAX01000026">
    <property type="protein sequence ID" value="EXI65216.1"/>
    <property type="molecule type" value="Genomic_DNA"/>
</dbReference>
<dbReference type="PATRIC" id="fig|1454001.3.peg.3421"/>
<gene>
    <name evidence="1" type="ORF">AW08_03379</name>
</gene>
<dbReference type="AlphaFoldDB" id="A0A011MRJ5"/>
<name>A0A011MRJ5_9PROT</name>
<reference evidence="1" key="1">
    <citation type="submission" date="2014-02" db="EMBL/GenBank/DDBJ databases">
        <title>Expanding our view of genomic diversity in Candidatus Accumulibacter clades.</title>
        <authorList>
            <person name="Skennerton C.T."/>
            <person name="Barr J.J."/>
            <person name="Slater F.R."/>
            <person name="Bond P.L."/>
            <person name="Tyson G.W."/>
        </authorList>
    </citation>
    <scope>NUCLEOTIDE SEQUENCE [LARGE SCALE GENOMIC DNA]</scope>
</reference>
<comment type="caution">
    <text evidence="1">The sequence shown here is derived from an EMBL/GenBank/DDBJ whole genome shotgun (WGS) entry which is preliminary data.</text>
</comment>